<organism evidence="1 2">
    <name type="scientific">Yinghuangia aomiensis</name>
    <dbReference type="NCBI Taxonomy" id="676205"/>
    <lineage>
        <taxon>Bacteria</taxon>
        <taxon>Bacillati</taxon>
        <taxon>Actinomycetota</taxon>
        <taxon>Actinomycetes</taxon>
        <taxon>Kitasatosporales</taxon>
        <taxon>Streptomycetaceae</taxon>
        <taxon>Yinghuangia</taxon>
    </lineage>
</organism>
<accession>A0ABP9HLM9</accession>
<evidence type="ECO:0000313" key="1">
    <source>
        <dbReference type="EMBL" id="GAA4973380.1"/>
    </source>
</evidence>
<evidence type="ECO:0000313" key="2">
    <source>
        <dbReference type="Proteomes" id="UP001500466"/>
    </source>
</evidence>
<name>A0ABP9HLM9_9ACTN</name>
<reference evidence="2" key="1">
    <citation type="journal article" date="2019" name="Int. J. Syst. Evol. Microbiol.">
        <title>The Global Catalogue of Microorganisms (GCM) 10K type strain sequencing project: providing services to taxonomists for standard genome sequencing and annotation.</title>
        <authorList>
            <consortium name="The Broad Institute Genomics Platform"/>
            <consortium name="The Broad Institute Genome Sequencing Center for Infectious Disease"/>
            <person name="Wu L."/>
            <person name="Ma J."/>
        </authorList>
    </citation>
    <scope>NUCLEOTIDE SEQUENCE [LARGE SCALE GENOMIC DNA]</scope>
    <source>
        <strain evidence="2">JCM 17986</strain>
    </source>
</reference>
<keyword evidence="2" id="KW-1185">Reference proteome</keyword>
<protein>
    <submittedName>
        <fullName evidence="1">Uncharacterized protein</fullName>
    </submittedName>
</protein>
<gene>
    <name evidence="1" type="ORF">GCM10023205_44810</name>
</gene>
<dbReference type="EMBL" id="BAABHS010000015">
    <property type="protein sequence ID" value="GAA4973380.1"/>
    <property type="molecule type" value="Genomic_DNA"/>
</dbReference>
<comment type="caution">
    <text evidence="1">The sequence shown here is derived from an EMBL/GenBank/DDBJ whole genome shotgun (WGS) entry which is preliminary data.</text>
</comment>
<dbReference type="Proteomes" id="UP001500466">
    <property type="component" value="Unassembled WGS sequence"/>
</dbReference>
<sequence>MSMPDAATSPEPPNPALESAIRQATDGPWWAGFHTGIAELRGRLAAARQASAPTAPSPDVGAAAAADLSAAVHAIVQADPPAPRAPSTHEERRAEAVRSGLRTTLGHATVLAHRDAQAAIEAADAAPPRVPYVGEDEGSRIDVAYSNPHYGAYDAARQTVTRGAATQLATLRGRVETVRTATAALAERAAAGARPVDRLRAHAQLGNIQAHMHGLTAHYRNEVLSRGPAPAKTAEKSPG</sequence>
<proteinExistence type="predicted"/>
<dbReference type="RefSeq" id="WP_345677395.1">
    <property type="nucleotide sequence ID" value="NZ_BAABHS010000015.1"/>
</dbReference>